<accession>A0ABW5L5R8</accession>
<feature type="domain" description="Signal transduction histidine kinase internal region" evidence="2">
    <location>
        <begin position="155"/>
        <end position="231"/>
    </location>
</feature>
<proteinExistence type="predicted"/>
<dbReference type="EMBL" id="JBHULD010000018">
    <property type="protein sequence ID" value="MFD2556103.1"/>
    <property type="molecule type" value="Genomic_DNA"/>
</dbReference>
<comment type="caution">
    <text evidence="3">The sequence shown here is derived from an EMBL/GenBank/DDBJ whole genome shotgun (WGS) entry which is preliminary data.</text>
</comment>
<gene>
    <name evidence="3" type="ORF">ACFSQW_17045</name>
</gene>
<reference evidence="4" key="1">
    <citation type="journal article" date="2019" name="Int. J. Syst. Evol. Microbiol.">
        <title>The Global Catalogue of Microorganisms (GCM) 10K type strain sequencing project: providing services to taxonomists for standard genome sequencing and annotation.</title>
        <authorList>
            <consortium name="The Broad Institute Genomics Platform"/>
            <consortium name="The Broad Institute Genome Sequencing Center for Infectious Disease"/>
            <person name="Wu L."/>
            <person name="Ma J."/>
        </authorList>
    </citation>
    <scope>NUCLEOTIDE SEQUENCE [LARGE SCALE GENOMIC DNA]</scope>
    <source>
        <strain evidence="4">KCTC 52298</strain>
    </source>
</reference>
<evidence type="ECO:0000313" key="4">
    <source>
        <dbReference type="Proteomes" id="UP001597440"/>
    </source>
</evidence>
<feature type="transmembrane region" description="Helical" evidence="1">
    <location>
        <begin position="9"/>
        <end position="27"/>
    </location>
</feature>
<dbReference type="RefSeq" id="WP_210352820.1">
    <property type="nucleotide sequence ID" value="NZ_JAEQMU010000001.1"/>
</dbReference>
<evidence type="ECO:0000256" key="1">
    <source>
        <dbReference type="SAM" id="Phobius"/>
    </source>
</evidence>
<keyword evidence="1" id="KW-1133">Transmembrane helix</keyword>
<organism evidence="3 4">
    <name type="scientific">Sphingobacterium tabacisoli</name>
    <dbReference type="NCBI Taxonomy" id="2044855"/>
    <lineage>
        <taxon>Bacteria</taxon>
        <taxon>Pseudomonadati</taxon>
        <taxon>Bacteroidota</taxon>
        <taxon>Sphingobacteriia</taxon>
        <taxon>Sphingobacteriales</taxon>
        <taxon>Sphingobacteriaceae</taxon>
        <taxon>Sphingobacterium</taxon>
    </lineage>
</organism>
<keyword evidence="3" id="KW-0418">Kinase</keyword>
<feature type="transmembrane region" description="Helical" evidence="1">
    <location>
        <begin position="113"/>
        <end position="133"/>
    </location>
</feature>
<protein>
    <submittedName>
        <fullName evidence="3">Sensor histidine kinase</fullName>
        <ecNumber evidence="3">2.7.13.3</ecNumber>
    </submittedName>
</protein>
<evidence type="ECO:0000313" key="3">
    <source>
        <dbReference type="EMBL" id="MFD2556103.1"/>
    </source>
</evidence>
<dbReference type="EC" id="2.7.13.3" evidence="3"/>
<dbReference type="PANTHER" id="PTHR34220:SF7">
    <property type="entry name" value="SENSOR HISTIDINE KINASE YPDA"/>
    <property type="match status" value="1"/>
</dbReference>
<feature type="transmembrane region" description="Helical" evidence="1">
    <location>
        <begin position="75"/>
        <end position="101"/>
    </location>
</feature>
<dbReference type="InterPro" id="IPR050640">
    <property type="entry name" value="Bact_2-comp_sensor_kinase"/>
</dbReference>
<dbReference type="GO" id="GO:0004673">
    <property type="term" value="F:protein histidine kinase activity"/>
    <property type="evidence" value="ECO:0007669"/>
    <property type="project" value="UniProtKB-EC"/>
</dbReference>
<keyword evidence="1" id="KW-0472">Membrane</keyword>
<name>A0ABW5L5R8_9SPHI</name>
<evidence type="ECO:0000259" key="2">
    <source>
        <dbReference type="Pfam" id="PF06580"/>
    </source>
</evidence>
<dbReference type="PANTHER" id="PTHR34220">
    <property type="entry name" value="SENSOR HISTIDINE KINASE YPDA"/>
    <property type="match status" value="1"/>
</dbReference>
<feature type="transmembrane region" description="Helical" evidence="1">
    <location>
        <begin position="39"/>
        <end position="63"/>
    </location>
</feature>
<keyword evidence="4" id="KW-1185">Reference proteome</keyword>
<sequence>MKQIDRKQAIAFIFVVSTLLIFFYYVFQTLTGEERDFLPFFFINIIPCTLIASIDFLIVDAIYTYLKIRNIYLRVTVDLLVASLCSVGVLLLGNFILQLFATVEGDAEALKSAIFIVLWNSIVVLLIEILFYNRRQLEAERQMAAMEREKIQYHYEALKAQINPHFLFNSLNVLASLAYEDAEKANIFAKKMSGIYRYLLLTNERTTVTLKEELAFLESYLFLEQVRFENALFVTIHNPMDINKSLIPVSLQLLVENAIKHNITSSGQPLHIQIEISASDVTVSNNLQLRSTADSGGVGLKNLQKQYALQGRAIEIIPTRTHFAVIIPFIE</sequence>
<dbReference type="Pfam" id="PF06580">
    <property type="entry name" value="His_kinase"/>
    <property type="match status" value="1"/>
</dbReference>
<dbReference type="InterPro" id="IPR010559">
    <property type="entry name" value="Sig_transdc_His_kin_internal"/>
</dbReference>
<keyword evidence="3" id="KW-0808">Transferase</keyword>
<keyword evidence="1" id="KW-0812">Transmembrane</keyword>
<dbReference type="Proteomes" id="UP001597440">
    <property type="component" value="Unassembled WGS sequence"/>
</dbReference>